<dbReference type="InterPro" id="IPR050121">
    <property type="entry name" value="Cytochrome_P450_monoxygenase"/>
</dbReference>
<comment type="similarity">
    <text evidence="2">Belongs to the cytochrome P450 family.</text>
</comment>
<evidence type="ECO:0000256" key="7">
    <source>
        <dbReference type="ARBA" id="ARBA00023033"/>
    </source>
</evidence>
<dbReference type="AlphaFoldDB" id="A0A6A5VG52"/>
<dbReference type="PRINTS" id="PR00385">
    <property type="entry name" value="P450"/>
</dbReference>
<evidence type="ECO:0000256" key="3">
    <source>
        <dbReference type="ARBA" id="ARBA00022617"/>
    </source>
</evidence>
<evidence type="ECO:0000313" key="10">
    <source>
        <dbReference type="Proteomes" id="UP000800036"/>
    </source>
</evidence>
<evidence type="ECO:0000256" key="1">
    <source>
        <dbReference type="ARBA" id="ARBA00001971"/>
    </source>
</evidence>
<feature type="binding site" description="axial binding residue" evidence="8">
    <location>
        <position position="387"/>
    </location>
    <ligand>
        <name>heme</name>
        <dbReference type="ChEBI" id="CHEBI:30413"/>
    </ligand>
    <ligandPart>
        <name>Fe</name>
        <dbReference type="ChEBI" id="CHEBI:18248"/>
    </ligandPart>
</feature>
<gene>
    <name evidence="9" type="ORF">BU23DRAFT_632396</name>
</gene>
<dbReference type="Proteomes" id="UP000800036">
    <property type="component" value="Unassembled WGS sequence"/>
</dbReference>
<dbReference type="Pfam" id="PF00067">
    <property type="entry name" value="p450"/>
    <property type="match status" value="1"/>
</dbReference>
<keyword evidence="7" id="KW-0503">Monooxygenase</keyword>
<dbReference type="PRINTS" id="PR00463">
    <property type="entry name" value="EP450I"/>
</dbReference>
<keyword evidence="6 8" id="KW-0408">Iron</keyword>
<reference evidence="9" key="1">
    <citation type="journal article" date="2020" name="Stud. Mycol.">
        <title>101 Dothideomycetes genomes: a test case for predicting lifestyles and emergence of pathogens.</title>
        <authorList>
            <person name="Haridas S."/>
            <person name="Albert R."/>
            <person name="Binder M."/>
            <person name="Bloem J."/>
            <person name="Labutti K."/>
            <person name="Salamov A."/>
            <person name="Andreopoulos B."/>
            <person name="Baker S."/>
            <person name="Barry K."/>
            <person name="Bills G."/>
            <person name="Bluhm B."/>
            <person name="Cannon C."/>
            <person name="Castanera R."/>
            <person name="Culley D."/>
            <person name="Daum C."/>
            <person name="Ezra D."/>
            <person name="Gonzalez J."/>
            <person name="Henrissat B."/>
            <person name="Kuo A."/>
            <person name="Liang C."/>
            <person name="Lipzen A."/>
            <person name="Lutzoni F."/>
            <person name="Magnuson J."/>
            <person name="Mondo S."/>
            <person name="Nolan M."/>
            <person name="Ohm R."/>
            <person name="Pangilinan J."/>
            <person name="Park H.-J."/>
            <person name="Ramirez L."/>
            <person name="Alfaro M."/>
            <person name="Sun H."/>
            <person name="Tritt A."/>
            <person name="Yoshinaga Y."/>
            <person name="Zwiers L.-H."/>
            <person name="Turgeon B."/>
            <person name="Goodwin S."/>
            <person name="Spatafora J."/>
            <person name="Crous P."/>
            <person name="Grigoriev I."/>
        </authorList>
    </citation>
    <scope>NUCLEOTIDE SEQUENCE</scope>
    <source>
        <strain evidence="9">CBS 107.79</strain>
    </source>
</reference>
<evidence type="ECO:0000256" key="8">
    <source>
        <dbReference type="PIRSR" id="PIRSR602401-1"/>
    </source>
</evidence>
<proteinExistence type="inferred from homology"/>
<evidence type="ECO:0000256" key="2">
    <source>
        <dbReference type="ARBA" id="ARBA00010617"/>
    </source>
</evidence>
<evidence type="ECO:0000256" key="4">
    <source>
        <dbReference type="ARBA" id="ARBA00022723"/>
    </source>
</evidence>
<evidence type="ECO:0000313" key="9">
    <source>
        <dbReference type="EMBL" id="KAF1975728.1"/>
    </source>
</evidence>
<keyword evidence="4 8" id="KW-0479">Metal-binding</keyword>
<dbReference type="GO" id="GO:0005506">
    <property type="term" value="F:iron ion binding"/>
    <property type="evidence" value="ECO:0007669"/>
    <property type="project" value="InterPro"/>
</dbReference>
<dbReference type="InterPro" id="IPR002401">
    <property type="entry name" value="Cyt_P450_E_grp-I"/>
</dbReference>
<accession>A0A6A5VG52</accession>
<keyword evidence="5" id="KW-0560">Oxidoreductase</keyword>
<evidence type="ECO:0000256" key="6">
    <source>
        <dbReference type="ARBA" id="ARBA00023004"/>
    </source>
</evidence>
<dbReference type="GO" id="GO:0004497">
    <property type="term" value="F:monooxygenase activity"/>
    <property type="evidence" value="ECO:0007669"/>
    <property type="project" value="UniProtKB-KW"/>
</dbReference>
<dbReference type="OrthoDB" id="1470350at2759"/>
<dbReference type="PANTHER" id="PTHR24305">
    <property type="entry name" value="CYTOCHROME P450"/>
    <property type="match status" value="1"/>
</dbReference>
<dbReference type="GO" id="GO:0016705">
    <property type="term" value="F:oxidoreductase activity, acting on paired donors, with incorporation or reduction of molecular oxygen"/>
    <property type="evidence" value="ECO:0007669"/>
    <property type="project" value="InterPro"/>
</dbReference>
<dbReference type="CDD" id="cd11061">
    <property type="entry name" value="CYP67-like"/>
    <property type="match status" value="1"/>
</dbReference>
<dbReference type="InterPro" id="IPR001128">
    <property type="entry name" value="Cyt_P450"/>
</dbReference>
<dbReference type="GO" id="GO:0020037">
    <property type="term" value="F:heme binding"/>
    <property type="evidence" value="ECO:0007669"/>
    <property type="project" value="InterPro"/>
</dbReference>
<name>A0A6A5VG52_9PLEO</name>
<protein>
    <submittedName>
        <fullName evidence="9">Cytochrome P450-like protein</fullName>
    </submittedName>
</protein>
<dbReference type="SUPFAM" id="SSF48264">
    <property type="entry name" value="Cytochrome P450"/>
    <property type="match status" value="1"/>
</dbReference>
<dbReference type="Gene3D" id="1.10.630.10">
    <property type="entry name" value="Cytochrome P450"/>
    <property type="match status" value="1"/>
</dbReference>
<evidence type="ECO:0000256" key="5">
    <source>
        <dbReference type="ARBA" id="ARBA00023002"/>
    </source>
</evidence>
<sequence>MESYRNTIVRYGPHRIAVNTNAALRDIYHVRANCQKSQFFTVFSHFFKTQMVMTTLDHKEHAFKRRIAAEALTSQALKQMEAGVLRNIRLFCDKMIDDPCDKTKKWNSARNMSQWCGWLVNDIMGDITFHQNWNMLTSDENRDVLEVLNQGVGGLNMMGHMPGILKLQLDKIFFRGATEGTYKYQRLTANQCNFRIEQGDKIQERDIFGSLMAAHDSETNRSLTRDELIAEAGLFVIAGSDTTGSAITATIFYLLHNEECYGRLQKEILGRFSQLEDIHAGEPLNQCQYLHACITEAMRLSPGVGGILLREVMKPGMTVDGTYFPPGTDIGVANYAIHHNEAYFPEPFLFRPTRWLHASEHQGGVTTREIQLAQSAYAPFSVGRANCVGKNLAYNEMITIVARLIFLYDMRIQPGSALGEGCPQLGHDRSKKNEFQTWDRFVSYHEGPMVEFRPR</sequence>
<organism evidence="9 10">
    <name type="scientific">Bimuria novae-zelandiae CBS 107.79</name>
    <dbReference type="NCBI Taxonomy" id="1447943"/>
    <lineage>
        <taxon>Eukaryota</taxon>
        <taxon>Fungi</taxon>
        <taxon>Dikarya</taxon>
        <taxon>Ascomycota</taxon>
        <taxon>Pezizomycotina</taxon>
        <taxon>Dothideomycetes</taxon>
        <taxon>Pleosporomycetidae</taxon>
        <taxon>Pleosporales</taxon>
        <taxon>Massarineae</taxon>
        <taxon>Didymosphaeriaceae</taxon>
        <taxon>Bimuria</taxon>
    </lineage>
</organism>
<keyword evidence="10" id="KW-1185">Reference proteome</keyword>
<dbReference type="PANTHER" id="PTHR24305:SF237">
    <property type="entry name" value="CYTOCHROME P450 MONOOXYGENASE ATNE-RELATED"/>
    <property type="match status" value="1"/>
</dbReference>
<dbReference type="EMBL" id="ML976669">
    <property type="protein sequence ID" value="KAF1975728.1"/>
    <property type="molecule type" value="Genomic_DNA"/>
</dbReference>
<keyword evidence="3 8" id="KW-0349">Heme</keyword>
<comment type="cofactor">
    <cofactor evidence="1 8">
        <name>heme</name>
        <dbReference type="ChEBI" id="CHEBI:30413"/>
    </cofactor>
</comment>
<dbReference type="InterPro" id="IPR036396">
    <property type="entry name" value="Cyt_P450_sf"/>
</dbReference>